<sequence length="140" mass="16038">MMNVTKKIVLVSALFVSALSHADTLMLQITVEHQNHRLFKAWTTTRDVAAERNAPAEQFIRVVAYNNSGGQVYEYFLEDSWLRLAALPVEALQDYQAPDSYILKIPNPQNVDRVELFRGSISEMEQSSELQRLLVVDKVW</sequence>
<dbReference type="Proteomes" id="UP000235116">
    <property type="component" value="Chromosome"/>
</dbReference>
<reference evidence="3" key="1">
    <citation type="submission" date="2017-08" db="EMBL/GenBank/DDBJ databases">
        <title>Direct submision.</title>
        <authorList>
            <person name="Kim S.-J."/>
            <person name="Rhee S.-K."/>
        </authorList>
    </citation>
    <scope>NUCLEOTIDE SEQUENCE [LARGE SCALE GENOMIC DNA]</scope>
    <source>
        <strain evidence="3">GI5</strain>
    </source>
</reference>
<gene>
    <name evidence="2" type="ORF">Kalk_06985</name>
</gene>
<dbReference type="AlphaFoldDB" id="A0A2K9LIJ0"/>
<proteinExistence type="predicted"/>
<dbReference type="RefSeq" id="WP_101893504.1">
    <property type="nucleotide sequence ID" value="NZ_CP022684.1"/>
</dbReference>
<dbReference type="EMBL" id="CP022684">
    <property type="protein sequence ID" value="AUM12168.1"/>
    <property type="molecule type" value="Genomic_DNA"/>
</dbReference>
<accession>A0A2K9LIJ0</accession>
<keyword evidence="1" id="KW-0732">Signal</keyword>
<protein>
    <submittedName>
        <fullName evidence="2">Uncharacterized protein</fullName>
    </submittedName>
</protein>
<keyword evidence="3" id="KW-1185">Reference proteome</keyword>
<feature type="signal peptide" evidence="1">
    <location>
        <begin position="1"/>
        <end position="22"/>
    </location>
</feature>
<organism evidence="2 3">
    <name type="scientific">Ketobacter alkanivorans</name>
    <dbReference type="NCBI Taxonomy" id="1917421"/>
    <lineage>
        <taxon>Bacteria</taxon>
        <taxon>Pseudomonadati</taxon>
        <taxon>Pseudomonadota</taxon>
        <taxon>Gammaproteobacteria</taxon>
        <taxon>Pseudomonadales</taxon>
        <taxon>Ketobacteraceae</taxon>
        <taxon>Ketobacter</taxon>
    </lineage>
</organism>
<evidence type="ECO:0000313" key="2">
    <source>
        <dbReference type="EMBL" id="AUM12168.1"/>
    </source>
</evidence>
<name>A0A2K9LIJ0_9GAMM</name>
<evidence type="ECO:0000313" key="3">
    <source>
        <dbReference type="Proteomes" id="UP000235116"/>
    </source>
</evidence>
<evidence type="ECO:0000256" key="1">
    <source>
        <dbReference type="SAM" id="SignalP"/>
    </source>
</evidence>
<dbReference type="KEGG" id="kak:Kalk_06985"/>
<feature type="chain" id="PRO_5014934077" evidence="1">
    <location>
        <begin position="23"/>
        <end position="140"/>
    </location>
</feature>